<proteinExistence type="predicted"/>
<evidence type="ECO:0000313" key="2">
    <source>
        <dbReference type="Proteomes" id="UP000054988"/>
    </source>
</evidence>
<gene>
    <name evidence="1" type="ORF">WG66_5368</name>
</gene>
<reference evidence="1 2" key="1">
    <citation type="submission" date="2015-12" db="EMBL/GenBank/DDBJ databases">
        <title>Draft genome sequence of Moniliophthora roreri, the causal agent of frosty pod rot of cacao.</title>
        <authorList>
            <person name="Aime M.C."/>
            <person name="Diaz-Valderrama J.R."/>
            <person name="Kijpornyongpan T."/>
            <person name="Phillips-Mora W."/>
        </authorList>
    </citation>
    <scope>NUCLEOTIDE SEQUENCE [LARGE SCALE GENOMIC DNA]</scope>
    <source>
        <strain evidence="1 2">MCA 2952</strain>
    </source>
</reference>
<organism evidence="1 2">
    <name type="scientific">Moniliophthora roreri</name>
    <name type="common">Frosty pod rot fungus</name>
    <name type="synonym">Monilia roreri</name>
    <dbReference type="NCBI Taxonomy" id="221103"/>
    <lineage>
        <taxon>Eukaryota</taxon>
        <taxon>Fungi</taxon>
        <taxon>Dikarya</taxon>
        <taxon>Basidiomycota</taxon>
        <taxon>Agaricomycotina</taxon>
        <taxon>Agaricomycetes</taxon>
        <taxon>Agaricomycetidae</taxon>
        <taxon>Agaricales</taxon>
        <taxon>Marasmiineae</taxon>
        <taxon>Marasmiaceae</taxon>
        <taxon>Moniliophthora</taxon>
    </lineage>
</organism>
<dbReference type="EMBL" id="LATX01001394">
    <property type="protein sequence ID" value="KTB42054.1"/>
    <property type="molecule type" value="Genomic_DNA"/>
</dbReference>
<name>A0A0W0G0D1_MONRR</name>
<accession>A0A0W0G0D1</accession>
<sequence>MESMRGKSRSNLLEP</sequence>
<evidence type="ECO:0000313" key="1">
    <source>
        <dbReference type="EMBL" id="KTB42054.1"/>
    </source>
</evidence>
<dbReference type="Proteomes" id="UP000054988">
    <property type="component" value="Unassembled WGS sequence"/>
</dbReference>
<protein>
    <submittedName>
        <fullName evidence="1">Uncharacterized protein</fullName>
    </submittedName>
</protein>
<comment type="caution">
    <text evidence="1">The sequence shown here is derived from an EMBL/GenBank/DDBJ whole genome shotgun (WGS) entry which is preliminary data.</text>
</comment>